<dbReference type="CDD" id="cd04453">
    <property type="entry name" value="S1_RNase_E"/>
    <property type="match status" value="1"/>
</dbReference>
<comment type="cofactor">
    <cofactor evidence="1">
        <name>Mg(2+)</name>
        <dbReference type="ChEBI" id="CHEBI:18420"/>
    </cofactor>
</comment>
<evidence type="ECO:0000256" key="5">
    <source>
        <dbReference type="ARBA" id="ARBA00022884"/>
    </source>
</evidence>
<dbReference type="AlphaFoldDB" id="A0A939KK65"/>
<dbReference type="InterPro" id="IPR012340">
    <property type="entry name" value="NA-bd_OB-fold"/>
</dbReference>
<dbReference type="SMART" id="SM00316">
    <property type="entry name" value="S1"/>
    <property type="match status" value="1"/>
</dbReference>
<proteinExistence type="predicted"/>
<name>A0A939KK65_9CLOT</name>
<evidence type="ECO:0000313" key="7">
    <source>
        <dbReference type="EMBL" id="MBO1265771.1"/>
    </source>
</evidence>
<evidence type="ECO:0000259" key="6">
    <source>
        <dbReference type="PROSITE" id="PS50126"/>
    </source>
</evidence>
<reference evidence="7" key="1">
    <citation type="submission" date="2021-03" db="EMBL/GenBank/DDBJ databases">
        <title>Proteiniclasticum marinus sp. nov., isolated from tidal flat sediment.</title>
        <authorList>
            <person name="Namirimu T."/>
            <person name="Yang J.-A."/>
            <person name="Yang S.-H."/>
            <person name="Kim Y.-J."/>
            <person name="Kwon K.K."/>
        </authorList>
    </citation>
    <scope>NUCLEOTIDE SEQUENCE</scope>
    <source>
        <strain evidence="7">SCR006</strain>
    </source>
</reference>
<feature type="domain" description="S1 motif" evidence="6">
    <location>
        <begin position="37"/>
        <end position="108"/>
    </location>
</feature>
<keyword evidence="2" id="KW-0479">Metal-binding</keyword>
<dbReference type="InterPro" id="IPR003029">
    <property type="entry name" value="S1_domain"/>
</dbReference>
<dbReference type="EMBL" id="JAFNJU010000009">
    <property type="protein sequence ID" value="MBO1265771.1"/>
    <property type="molecule type" value="Genomic_DNA"/>
</dbReference>
<dbReference type="GO" id="GO:0016787">
    <property type="term" value="F:hydrolase activity"/>
    <property type="evidence" value="ECO:0007669"/>
    <property type="project" value="UniProtKB-KW"/>
</dbReference>
<evidence type="ECO:0000256" key="4">
    <source>
        <dbReference type="ARBA" id="ARBA00022842"/>
    </source>
</evidence>
<evidence type="ECO:0000313" key="8">
    <source>
        <dbReference type="Proteomes" id="UP000664218"/>
    </source>
</evidence>
<dbReference type="Proteomes" id="UP000664218">
    <property type="component" value="Unassembled WGS sequence"/>
</dbReference>
<dbReference type="GO" id="GO:0005737">
    <property type="term" value="C:cytoplasm"/>
    <property type="evidence" value="ECO:0007669"/>
    <property type="project" value="TreeGrafter"/>
</dbReference>
<keyword evidence="5" id="KW-0694">RNA-binding</keyword>
<dbReference type="PROSITE" id="PS50126">
    <property type="entry name" value="S1"/>
    <property type="match status" value="1"/>
</dbReference>
<evidence type="ECO:0000256" key="2">
    <source>
        <dbReference type="ARBA" id="ARBA00022723"/>
    </source>
</evidence>
<dbReference type="RefSeq" id="WP_207600293.1">
    <property type="nucleotide sequence ID" value="NZ_JAFNJU010000009.1"/>
</dbReference>
<protein>
    <submittedName>
        <fullName evidence="7">Ribonuclease E/G</fullName>
    </submittedName>
</protein>
<gene>
    <name evidence="7" type="ORF">J3A84_12095</name>
</gene>
<dbReference type="Pfam" id="PF10150">
    <property type="entry name" value="RNase_E_G"/>
    <property type="match status" value="1"/>
</dbReference>
<comment type="caution">
    <text evidence="7">The sequence shown here is derived from an EMBL/GenBank/DDBJ whole genome shotgun (WGS) entry which is preliminary data.</text>
</comment>
<keyword evidence="3" id="KW-0378">Hydrolase</keyword>
<dbReference type="GO" id="GO:0006364">
    <property type="term" value="P:rRNA processing"/>
    <property type="evidence" value="ECO:0007669"/>
    <property type="project" value="TreeGrafter"/>
</dbReference>
<sequence>MIELFIEEDHYRRIAIKDNSILTECYFEDRNQEVRSGDVFLGIIRKKVKALHSVFIDIGLKKNAFLYVTNNNRFEDYKEGQSILVEVIKEEDGSKGTKVTDKVSLGGRFVVFFEGKGIGYSKRLDREEFLEKQGNQNPKDGFRILFRSAAMDANKAELDKEIEEIHNAFKEILKRAETGIGPRRLYGESSILDRILRDRFSEINMIYVDTEDTADMVKKEYGLPSLVHGNGRSLFDFYGIEQELLKLRHRKVHLKDGGNMVIEITEAMVVIDVNSAKYTGKKNKEDMALAMNLAAVDEIARQIRLRNLSGIIVVDFIDLASEVNRATLQETMQRKLQDDPLFSRCYPLTELNLMQMTRKKKGYPVYHFIEEECSACDHKGKRLSFAYLKKLIKNELMKKVDNIEILDYLIVIGTPYEERIRKDLRSFLGEIGAEGKRIYLEFSASGDDFRIEPLVFKNQIQDKEKYLISE</sequence>
<dbReference type="PANTHER" id="PTHR30001">
    <property type="entry name" value="RIBONUCLEASE"/>
    <property type="match status" value="1"/>
</dbReference>
<dbReference type="InterPro" id="IPR004659">
    <property type="entry name" value="RNase_E/G"/>
</dbReference>
<dbReference type="SUPFAM" id="SSF50249">
    <property type="entry name" value="Nucleic acid-binding proteins"/>
    <property type="match status" value="1"/>
</dbReference>
<dbReference type="PANTHER" id="PTHR30001:SF0">
    <property type="entry name" value="RIBONUCLEASE G"/>
    <property type="match status" value="1"/>
</dbReference>
<dbReference type="InterPro" id="IPR019307">
    <property type="entry name" value="RNA-bd_AU-1/RNase_E/G"/>
</dbReference>
<accession>A0A939KK65</accession>
<evidence type="ECO:0000256" key="1">
    <source>
        <dbReference type="ARBA" id="ARBA00001946"/>
    </source>
</evidence>
<dbReference type="Gene3D" id="2.40.50.140">
    <property type="entry name" value="Nucleic acid-binding proteins"/>
    <property type="match status" value="1"/>
</dbReference>
<keyword evidence="8" id="KW-1185">Reference proteome</keyword>
<dbReference type="GO" id="GO:0046872">
    <property type="term" value="F:metal ion binding"/>
    <property type="evidence" value="ECO:0007669"/>
    <property type="project" value="UniProtKB-KW"/>
</dbReference>
<evidence type="ECO:0000256" key="3">
    <source>
        <dbReference type="ARBA" id="ARBA00022801"/>
    </source>
</evidence>
<dbReference type="GO" id="GO:0003723">
    <property type="term" value="F:RNA binding"/>
    <property type="evidence" value="ECO:0007669"/>
    <property type="project" value="UniProtKB-KW"/>
</dbReference>
<keyword evidence="4" id="KW-0460">Magnesium</keyword>
<dbReference type="GO" id="GO:0004540">
    <property type="term" value="F:RNA nuclease activity"/>
    <property type="evidence" value="ECO:0007669"/>
    <property type="project" value="InterPro"/>
</dbReference>
<organism evidence="7 8">
    <name type="scientific">Proteiniclasticum aestuarii</name>
    <dbReference type="NCBI Taxonomy" id="2817862"/>
    <lineage>
        <taxon>Bacteria</taxon>
        <taxon>Bacillati</taxon>
        <taxon>Bacillota</taxon>
        <taxon>Clostridia</taxon>
        <taxon>Eubacteriales</taxon>
        <taxon>Clostridiaceae</taxon>
        <taxon>Proteiniclasticum</taxon>
    </lineage>
</organism>